<dbReference type="AlphaFoldDB" id="A0A1E5SJK7"/>
<protein>
    <recommendedName>
        <fullName evidence="1">Transposase InsH N-terminal domain-containing protein</fullName>
    </recommendedName>
</protein>
<gene>
    <name evidence="2" type="ORF">A8C32_08995</name>
</gene>
<dbReference type="PANTHER" id="PTHR35604">
    <property type="entry name" value="TRANSPOSASE INSH FOR INSERTION SEQUENCE ELEMENT IS5A-RELATED"/>
    <property type="match status" value="1"/>
</dbReference>
<sequence length="169" mass="19425">MLSQQHTLSLSEYSSLYDLIVPQDNLLRKINDLIDLNFIYEELLSKYSPDQGRVAECPVKLFKYLLLKVIYTLSDVDVVEPSRYDMSFKYFLEMLPEQGVINPSTLTKFRRQRLKDTNLLDLLINKTVSIAVEKGIIRSNSIIVDATHTLSKSNLVSAIDVLRERSKPV</sequence>
<keyword evidence="3" id="KW-1185">Reference proteome</keyword>
<comment type="caution">
    <text evidence="2">The sequence shown here is derived from an EMBL/GenBank/DDBJ whole genome shotgun (WGS) entry which is preliminary data.</text>
</comment>
<evidence type="ECO:0000313" key="3">
    <source>
        <dbReference type="Proteomes" id="UP000095713"/>
    </source>
</evidence>
<accession>A0A1E5SJK7</accession>
<dbReference type="Proteomes" id="UP000095713">
    <property type="component" value="Unassembled WGS sequence"/>
</dbReference>
<reference evidence="2 3" key="1">
    <citation type="submission" date="2016-05" db="EMBL/GenBank/DDBJ databases">
        <title>Draft Genome Sequence of Algibacter sp. Strain SK-16 Isolated from the Surface Water of Aburatsubo Inlet.</title>
        <authorList>
            <person name="Wong S.-K."/>
            <person name="Yoshizawa S."/>
            <person name="Nakajima Y."/>
            <person name="Ogura Y."/>
            <person name="Tetsuya H."/>
            <person name="Hamasaki K."/>
        </authorList>
    </citation>
    <scope>NUCLEOTIDE SEQUENCE [LARGE SCALE GENOMIC DNA]</scope>
    <source>
        <strain evidence="2 3">SK-16</strain>
    </source>
</reference>
<dbReference type="STRING" id="1849968.A8C32_08995"/>
<organism evidence="2 3">
    <name type="scientific">Flavivirga aquatica</name>
    <dbReference type="NCBI Taxonomy" id="1849968"/>
    <lineage>
        <taxon>Bacteria</taxon>
        <taxon>Pseudomonadati</taxon>
        <taxon>Bacteroidota</taxon>
        <taxon>Flavobacteriia</taxon>
        <taxon>Flavobacteriales</taxon>
        <taxon>Flavobacteriaceae</taxon>
        <taxon>Flavivirga</taxon>
    </lineage>
</organism>
<dbReference type="PANTHER" id="PTHR35604:SF2">
    <property type="entry name" value="TRANSPOSASE INSH FOR INSERTION SEQUENCE ELEMENT IS5A-RELATED"/>
    <property type="match status" value="1"/>
</dbReference>
<dbReference type="Pfam" id="PF05598">
    <property type="entry name" value="DUF772"/>
    <property type="match status" value="1"/>
</dbReference>
<evidence type="ECO:0000259" key="1">
    <source>
        <dbReference type="Pfam" id="PF05598"/>
    </source>
</evidence>
<proteinExistence type="predicted"/>
<evidence type="ECO:0000313" key="2">
    <source>
        <dbReference type="EMBL" id="OEJ99293.1"/>
    </source>
</evidence>
<name>A0A1E5SJK7_9FLAO</name>
<feature type="domain" description="Transposase InsH N-terminal" evidence="1">
    <location>
        <begin position="20"/>
        <end position="111"/>
    </location>
</feature>
<dbReference type="InterPro" id="IPR008490">
    <property type="entry name" value="Transposase_InsH_N"/>
</dbReference>
<dbReference type="EMBL" id="MDJD01000054">
    <property type="protein sequence ID" value="OEJ99293.1"/>
    <property type="molecule type" value="Genomic_DNA"/>
</dbReference>